<dbReference type="SUPFAM" id="SSF54826">
    <property type="entry name" value="Enolase N-terminal domain-like"/>
    <property type="match status" value="1"/>
</dbReference>
<dbReference type="GO" id="GO:0004634">
    <property type="term" value="F:phosphopyruvate hydratase activity"/>
    <property type="evidence" value="ECO:0007669"/>
    <property type="project" value="UniProtKB-UniRule"/>
</dbReference>
<comment type="caution">
    <text evidence="14">The sequence shown here is derived from an EMBL/GenBank/DDBJ whole genome shotgun (WGS) entry which is preliminary data.</text>
</comment>
<evidence type="ECO:0000256" key="8">
    <source>
        <dbReference type="ARBA" id="ARBA00023239"/>
    </source>
</evidence>
<dbReference type="HAMAP" id="MF_00318">
    <property type="entry name" value="Enolase"/>
    <property type="match status" value="1"/>
</dbReference>
<evidence type="ECO:0000313" key="14">
    <source>
        <dbReference type="EMBL" id="OGG44190.1"/>
    </source>
</evidence>
<evidence type="ECO:0000256" key="6">
    <source>
        <dbReference type="ARBA" id="ARBA00022842"/>
    </source>
</evidence>
<comment type="cofactor">
    <cofactor evidence="11">
        <name>Mg(2+)</name>
        <dbReference type="ChEBI" id="CHEBI:18420"/>
    </cofactor>
    <text evidence="11">Mg(2+) is required for catalysis and for stabilizing the dimer.</text>
</comment>
<reference evidence="14 15" key="1">
    <citation type="journal article" date="2016" name="Nat. Commun.">
        <title>Thousands of microbial genomes shed light on interconnected biogeochemical processes in an aquifer system.</title>
        <authorList>
            <person name="Anantharaman K."/>
            <person name="Brown C.T."/>
            <person name="Hug L.A."/>
            <person name="Sharon I."/>
            <person name="Castelle C.J."/>
            <person name="Probst A.J."/>
            <person name="Thomas B.C."/>
            <person name="Singh A."/>
            <person name="Wilkins M.J."/>
            <person name="Karaoz U."/>
            <person name="Brodie E.L."/>
            <person name="Williams K.H."/>
            <person name="Hubbard S.S."/>
            <person name="Banfield J.F."/>
        </authorList>
    </citation>
    <scope>NUCLEOTIDE SEQUENCE [LARGE SCALE GENOMIC DNA]</scope>
</reference>
<dbReference type="CDD" id="cd03313">
    <property type="entry name" value="enolase"/>
    <property type="match status" value="1"/>
</dbReference>
<keyword evidence="6 9" id="KW-0460">Magnesium</keyword>
<dbReference type="NCBIfam" id="TIGR01060">
    <property type="entry name" value="eno"/>
    <property type="match status" value="1"/>
</dbReference>
<evidence type="ECO:0000256" key="11">
    <source>
        <dbReference type="PIRSR" id="PIRSR001400-3"/>
    </source>
</evidence>
<dbReference type="GO" id="GO:0000015">
    <property type="term" value="C:phosphopyruvate hydratase complex"/>
    <property type="evidence" value="ECO:0007669"/>
    <property type="project" value="InterPro"/>
</dbReference>
<comment type="subcellular location">
    <subcellularLocation>
        <location evidence="9">Cytoplasm</location>
    </subcellularLocation>
    <subcellularLocation>
        <location evidence="9">Secreted</location>
    </subcellularLocation>
    <subcellularLocation>
        <location evidence="9">Cell surface</location>
    </subcellularLocation>
    <text evidence="9">Fractions of enolase are present in both the cytoplasm and on the cell surface.</text>
</comment>
<keyword evidence="7 9" id="KW-0324">Glycolysis</keyword>
<dbReference type="Gene3D" id="3.30.390.10">
    <property type="entry name" value="Enolase-like, N-terminal domain"/>
    <property type="match status" value="1"/>
</dbReference>
<feature type="active site" description="Proton acceptor" evidence="9 10">
    <location>
        <position position="358"/>
    </location>
</feature>
<dbReference type="PIRSF" id="PIRSF001400">
    <property type="entry name" value="Enolase"/>
    <property type="match status" value="1"/>
</dbReference>
<dbReference type="PANTHER" id="PTHR11902:SF1">
    <property type="entry name" value="ENOLASE"/>
    <property type="match status" value="1"/>
</dbReference>
<name>A0A1F6C4V3_9BACT</name>
<dbReference type="AlphaFoldDB" id="A0A1F6C4V3"/>
<evidence type="ECO:0000256" key="7">
    <source>
        <dbReference type="ARBA" id="ARBA00023152"/>
    </source>
</evidence>
<organism evidence="14 15">
    <name type="scientific">Candidatus Kaiserbacteria bacterium RIFCSPHIGHO2_01_FULL_48_10</name>
    <dbReference type="NCBI Taxonomy" id="1798476"/>
    <lineage>
        <taxon>Bacteria</taxon>
        <taxon>Candidatus Kaiseribacteriota</taxon>
    </lineage>
</organism>
<accession>A0A1F6C4V3</accession>
<keyword evidence="5 9" id="KW-0964">Secreted</keyword>
<feature type="binding site" evidence="9">
    <location>
        <position position="169"/>
    </location>
    <ligand>
        <name>(2R)-2-phosphoglycerate</name>
        <dbReference type="ChEBI" id="CHEBI:58289"/>
    </ligand>
</feature>
<comment type="similarity">
    <text evidence="2 9">Belongs to the enolase family.</text>
</comment>
<comment type="catalytic activity">
    <reaction evidence="9">
        <text>(2R)-2-phosphoglycerate = phosphoenolpyruvate + H2O</text>
        <dbReference type="Rhea" id="RHEA:10164"/>
        <dbReference type="ChEBI" id="CHEBI:15377"/>
        <dbReference type="ChEBI" id="CHEBI:58289"/>
        <dbReference type="ChEBI" id="CHEBI:58702"/>
        <dbReference type="EC" id="4.2.1.11"/>
    </reaction>
</comment>
<dbReference type="PROSITE" id="PS00164">
    <property type="entry name" value="ENOLASE"/>
    <property type="match status" value="1"/>
</dbReference>
<feature type="binding site" evidence="9">
    <location>
        <position position="388"/>
    </location>
    <ligand>
        <name>(2R)-2-phosphoglycerate</name>
        <dbReference type="ChEBI" id="CHEBI:58289"/>
    </ligand>
</feature>
<evidence type="ECO:0000256" key="4">
    <source>
        <dbReference type="ARBA" id="ARBA00017068"/>
    </source>
</evidence>
<feature type="binding site" evidence="9 11">
    <location>
        <position position="333"/>
    </location>
    <ligand>
        <name>Mg(2+)</name>
        <dbReference type="ChEBI" id="CHEBI:18420"/>
    </ligand>
</feature>
<evidence type="ECO:0000259" key="13">
    <source>
        <dbReference type="SMART" id="SM01193"/>
    </source>
</evidence>
<dbReference type="SMART" id="SM01192">
    <property type="entry name" value="Enolase_C"/>
    <property type="match status" value="1"/>
</dbReference>
<evidence type="ECO:0000256" key="1">
    <source>
        <dbReference type="ARBA" id="ARBA00005031"/>
    </source>
</evidence>
<dbReference type="SFLD" id="SFLDS00001">
    <property type="entry name" value="Enolase"/>
    <property type="match status" value="1"/>
</dbReference>
<comment type="cofactor">
    <cofactor evidence="9">
        <name>Mg(2+)</name>
        <dbReference type="ChEBI" id="CHEBI:18420"/>
    </cofactor>
    <text evidence="9">Binds a second Mg(2+) ion via substrate during catalysis.</text>
</comment>
<dbReference type="EMBL" id="MFKP01000017">
    <property type="protein sequence ID" value="OGG44190.1"/>
    <property type="molecule type" value="Genomic_DNA"/>
</dbReference>
<dbReference type="UniPathway" id="UPA00109">
    <property type="reaction ID" value="UER00187"/>
</dbReference>
<comment type="function">
    <text evidence="9">Catalyzes the reversible conversion of 2-phosphoglycerate (2-PG) into phosphoenolpyruvate (PEP). It is essential for the degradation of carbohydrates via glycolysis.</text>
</comment>
<keyword evidence="9" id="KW-0963">Cytoplasm</keyword>
<feature type="binding site" evidence="9 11">
    <location>
        <position position="302"/>
    </location>
    <ligand>
        <name>Mg(2+)</name>
        <dbReference type="ChEBI" id="CHEBI:18420"/>
    </ligand>
</feature>
<evidence type="ECO:0000256" key="10">
    <source>
        <dbReference type="PIRSR" id="PIRSR001400-1"/>
    </source>
</evidence>
<feature type="binding site" evidence="9">
    <location>
        <position position="387"/>
    </location>
    <ligand>
        <name>(2R)-2-phosphoglycerate</name>
        <dbReference type="ChEBI" id="CHEBI:58289"/>
    </ligand>
</feature>
<dbReference type="SMART" id="SM01193">
    <property type="entry name" value="Enolase_N"/>
    <property type="match status" value="1"/>
</dbReference>
<dbReference type="FunFam" id="3.30.390.10:FF:000001">
    <property type="entry name" value="Enolase"/>
    <property type="match status" value="1"/>
</dbReference>
<dbReference type="InterPro" id="IPR036849">
    <property type="entry name" value="Enolase-like_C_sf"/>
</dbReference>
<dbReference type="GO" id="GO:0009986">
    <property type="term" value="C:cell surface"/>
    <property type="evidence" value="ECO:0007669"/>
    <property type="project" value="UniProtKB-SubCell"/>
</dbReference>
<proteinExistence type="inferred from homology"/>
<dbReference type="InterPro" id="IPR020810">
    <property type="entry name" value="Enolase_C"/>
</dbReference>
<feature type="binding site" evidence="9">
    <location>
        <position position="409"/>
    </location>
    <ligand>
        <name>(2R)-2-phosphoglycerate</name>
        <dbReference type="ChEBI" id="CHEBI:58289"/>
    </ligand>
</feature>
<evidence type="ECO:0000256" key="9">
    <source>
        <dbReference type="HAMAP-Rule" id="MF_00318"/>
    </source>
</evidence>
<dbReference type="Pfam" id="PF03952">
    <property type="entry name" value="Enolase_N"/>
    <property type="match status" value="1"/>
</dbReference>
<feature type="domain" description="Enolase N-terminal" evidence="13">
    <location>
        <begin position="5"/>
        <end position="135"/>
    </location>
</feature>
<dbReference type="GO" id="GO:0000287">
    <property type="term" value="F:magnesium ion binding"/>
    <property type="evidence" value="ECO:0007669"/>
    <property type="project" value="UniProtKB-UniRule"/>
</dbReference>
<dbReference type="Proteomes" id="UP000178249">
    <property type="component" value="Unassembled WGS sequence"/>
</dbReference>
<dbReference type="SUPFAM" id="SSF51604">
    <property type="entry name" value="Enolase C-terminal domain-like"/>
    <property type="match status" value="1"/>
</dbReference>
<dbReference type="PANTHER" id="PTHR11902">
    <property type="entry name" value="ENOLASE"/>
    <property type="match status" value="1"/>
</dbReference>
<evidence type="ECO:0000256" key="5">
    <source>
        <dbReference type="ARBA" id="ARBA00022525"/>
    </source>
</evidence>
<dbReference type="EC" id="4.2.1.11" evidence="3 9"/>
<evidence type="ECO:0000313" key="15">
    <source>
        <dbReference type="Proteomes" id="UP000178249"/>
    </source>
</evidence>
<keyword evidence="9 11" id="KW-0479">Metal-binding</keyword>
<dbReference type="Pfam" id="PF00113">
    <property type="entry name" value="Enolase_C"/>
    <property type="match status" value="1"/>
</dbReference>
<feature type="binding site" evidence="9 11">
    <location>
        <position position="257"/>
    </location>
    <ligand>
        <name>Mg(2+)</name>
        <dbReference type="ChEBI" id="CHEBI:18420"/>
    </ligand>
</feature>
<dbReference type="PRINTS" id="PR00148">
    <property type="entry name" value="ENOLASE"/>
</dbReference>
<comment type="pathway">
    <text evidence="1 9">Carbohydrate degradation; glycolysis; pyruvate from D-glyceraldehyde 3-phosphate: step 4/5.</text>
</comment>
<evidence type="ECO:0000256" key="3">
    <source>
        <dbReference type="ARBA" id="ARBA00012058"/>
    </source>
</evidence>
<keyword evidence="8 9" id="KW-0456">Lyase</keyword>
<protein>
    <recommendedName>
        <fullName evidence="4 9">Enolase</fullName>
        <ecNumber evidence="3 9">4.2.1.11</ecNumber>
    </recommendedName>
    <alternativeName>
        <fullName evidence="9">2-phospho-D-glycerate hydro-lyase</fullName>
    </alternativeName>
    <alternativeName>
        <fullName evidence="9">2-phosphoglycerate dehydratase</fullName>
    </alternativeName>
</protein>
<dbReference type="InterPro" id="IPR020811">
    <property type="entry name" value="Enolase_N"/>
</dbReference>
<evidence type="ECO:0000256" key="2">
    <source>
        <dbReference type="ARBA" id="ARBA00009604"/>
    </source>
</evidence>
<feature type="active site" description="Proton donor" evidence="9 10">
    <location>
        <position position="220"/>
    </location>
</feature>
<feature type="domain" description="Enolase C-terminal TIM barrel" evidence="12">
    <location>
        <begin position="145"/>
        <end position="433"/>
    </location>
</feature>
<gene>
    <name evidence="9" type="primary">eno</name>
    <name evidence="14" type="ORF">A2841_00895</name>
</gene>
<keyword evidence="14" id="KW-0670">Pyruvate</keyword>
<feature type="binding site" evidence="9">
    <location>
        <position position="358"/>
    </location>
    <ligand>
        <name>(2R)-2-phosphoglycerate</name>
        <dbReference type="ChEBI" id="CHEBI:58289"/>
    </ligand>
</feature>
<dbReference type="InterPro" id="IPR029017">
    <property type="entry name" value="Enolase-like_N"/>
</dbReference>
<dbReference type="InterPro" id="IPR020809">
    <property type="entry name" value="Enolase_CS"/>
</dbReference>
<dbReference type="GO" id="GO:0006096">
    <property type="term" value="P:glycolytic process"/>
    <property type="evidence" value="ECO:0007669"/>
    <property type="project" value="UniProtKB-UniRule"/>
</dbReference>
<evidence type="ECO:0000259" key="12">
    <source>
        <dbReference type="SMART" id="SM01192"/>
    </source>
</evidence>
<dbReference type="InterPro" id="IPR000941">
    <property type="entry name" value="Enolase"/>
</dbReference>
<dbReference type="SFLD" id="SFLDG00178">
    <property type="entry name" value="enolase"/>
    <property type="match status" value="1"/>
</dbReference>
<sequence>MSSRIRSLKAREILDSRGDPTIEVAIETEDGVKTKASVPSGATMGSFEALELRDGDPKRYGGQGVRKAVSNVNTKIAKALIGFDVANQEGIDRTMIELDGTPNKSKLGANAMLGASLAAARAAAMSEGKSLYWYFQDHFHLPVDRFALPIPMLNIFNGGKHADTNLDVQEIMIVPVGLSEGKGSERSRTFSEMLEVASDVFRSLGVVLKKKGYDTDVGIEGGYAPDIESTMEAMDMIMESIERSGYRPGKDVSLALDVGAPALYSRQTNEYIFRLDHSFLKSHALIQLYQEWCEKYPILSIEDGLDENDWDGWRQLTKEVHEKWKNKPYIVADDLFATNAERLVRGIREKAGDAVIIKPNQVGTVSETIETIKLAHQYHYTAVMCHRSGETNDDFIADFAVGSGAKFIKAGSITRGERLAKYNRLLEIEEEIR</sequence>
<dbReference type="Gene3D" id="3.20.20.120">
    <property type="entry name" value="Enolase-like C-terminal domain"/>
    <property type="match status" value="1"/>
</dbReference>
<dbReference type="GO" id="GO:0005576">
    <property type="term" value="C:extracellular region"/>
    <property type="evidence" value="ECO:0007669"/>
    <property type="project" value="UniProtKB-SubCell"/>
</dbReference>